<keyword evidence="2" id="KW-1185">Reference proteome</keyword>
<evidence type="ECO:0000313" key="2">
    <source>
        <dbReference type="Proteomes" id="UP000009009"/>
    </source>
</evidence>
<dbReference type="EMBL" id="AGVY01000180">
    <property type="protein sequence ID" value="EHN02958.1"/>
    <property type="molecule type" value="Genomic_DNA"/>
</dbReference>
<dbReference type="Proteomes" id="UP000009009">
    <property type="component" value="Unassembled WGS sequence"/>
</dbReference>
<evidence type="ECO:0000313" key="1">
    <source>
        <dbReference type="EMBL" id="EHN02958.1"/>
    </source>
</evidence>
<reference evidence="1 2" key="1">
    <citation type="journal article" date="2012" name="FEMS Yeast Res.">
        <title>The genome sequence of the wine yeast VIN7 reveals an allotriploid hybrid genome with Saccharomyces cerevisiae and Saccharomyces kudriavzevii origins.</title>
        <authorList>
            <person name="Borneman A.R."/>
            <person name="Desany B.A."/>
            <person name="Riches D."/>
            <person name="Affourtit J.P."/>
            <person name="Forgan A.H."/>
            <person name="Pretorius I.S."/>
            <person name="Egholm M."/>
            <person name="Chambers P.J."/>
        </authorList>
    </citation>
    <scope>NUCLEOTIDE SEQUENCE [LARGE SCALE GENOMIC DNA]</scope>
    <source>
        <strain evidence="1 2">VIN7</strain>
    </source>
</reference>
<protein>
    <submittedName>
        <fullName evidence="1">Pdr15p</fullName>
    </submittedName>
</protein>
<accession>H0GTB7</accession>
<organism evidence="1 2">
    <name type="scientific">Saccharomyces cerevisiae x Saccharomyces kudriavzevii (strain VIN7)</name>
    <name type="common">Yeast</name>
    <dbReference type="NCBI Taxonomy" id="1095631"/>
    <lineage>
        <taxon>Eukaryota</taxon>
        <taxon>Fungi</taxon>
        <taxon>Dikarya</taxon>
        <taxon>Ascomycota</taxon>
        <taxon>Saccharomycotina</taxon>
        <taxon>Saccharomycetes</taxon>
        <taxon>Saccharomycetales</taxon>
        <taxon>Saccharomycetaceae</taxon>
        <taxon>Saccharomyces</taxon>
    </lineage>
</organism>
<dbReference type="AlphaFoldDB" id="H0GTB7"/>
<proteinExistence type="predicted"/>
<dbReference type="HOGENOM" id="CLU_1705274_0_0_1"/>
<sequence>MSVEKTDLESALCALWLLEELFWSALFELVECSKLCDVSVLANSCTLSAASLSKPRYGCCPMDWAAELGSELCETCSSTSLTSDDIGNFFQLLYLRCSYSMLRRAMVCLSSVRRKHSRTSKPLHTSTSSNLVPAKHSFLYISLSCIFSLFDPYY</sequence>
<gene>
    <name evidence="1" type="ORF">VIN7_6480</name>
</gene>
<comment type="caution">
    <text evidence="1">The sequence shown here is derived from an EMBL/GenBank/DDBJ whole genome shotgun (WGS) entry which is preliminary data.</text>
</comment>
<name>H0GTB7_SACCK</name>